<dbReference type="RefSeq" id="WP_103114208.1">
    <property type="nucleotide sequence ID" value="NZ_PPFX01000003.1"/>
</dbReference>
<feature type="transmembrane region" description="Helical" evidence="7">
    <location>
        <begin position="338"/>
        <end position="355"/>
    </location>
</feature>
<evidence type="ECO:0000259" key="8">
    <source>
        <dbReference type="PROSITE" id="PS50850"/>
    </source>
</evidence>
<dbReference type="EMBL" id="PPFX01000003">
    <property type="protein sequence ID" value="PNU21437.1"/>
    <property type="molecule type" value="Genomic_DNA"/>
</dbReference>
<keyword evidence="3 7" id="KW-0812">Transmembrane</keyword>
<reference evidence="9 10" key="1">
    <citation type="journal article" date="2018" name="Genome Announc.">
        <title>Genome Sequence of Geothermobacter sp. HR-1 Iron Reducer from the Loihi Seamount.</title>
        <authorList>
            <person name="Smith H."/>
            <person name="Abuyen K."/>
            <person name="Tremblay J."/>
            <person name="Savalia P."/>
            <person name="Perez-Rodriguez I."/>
            <person name="Emerson D."/>
            <person name="Tully B."/>
            <person name="Amend J."/>
        </authorList>
    </citation>
    <scope>NUCLEOTIDE SEQUENCE [LARGE SCALE GENOMIC DNA]</scope>
    <source>
        <strain evidence="9 10">HR-1</strain>
    </source>
</reference>
<evidence type="ECO:0000256" key="4">
    <source>
        <dbReference type="ARBA" id="ARBA00022989"/>
    </source>
</evidence>
<evidence type="ECO:0000256" key="1">
    <source>
        <dbReference type="ARBA" id="ARBA00004141"/>
    </source>
</evidence>
<keyword evidence="5" id="KW-0534">Nitrate assimilation</keyword>
<feature type="transmembrane region" description="Helical" evidence="7">
    <location>
        <begin position="146"/>
        <end position="168"/>
    </location>
</feature>
<feature type="transmembrane region" description="Helical" evidence="7">
    <location>
        <begin position="274"/>
        <end position="297"/>
    </location>
</feature>
<dbReference type="OrthoDB" id="9771451at2"/>
<keyword evidence="4 7" id="KW-1133">Transmembrane helix</keyword>
<feature type="transmembrane region" description="Helical" evidence="7">
    <location>
        <begin position="362"/>
        <end position="385"/>
    </location>
</feature>
<sequence length="429" mass="44464">MSQIKGTSSSGLFGATLGFFFGFAAVALFGPTAGKFKAVMPLSPAQIGLLVAAPALSGSLLRIPFAAWVDTTGGRKPFLVLMVLSLLGMLGLTLVIFTRYPDGMTAGLYPLLLLLGVLCGCGIATFSVGIGQVSYWFPMSRQGQALGIYAGVGNLAPGIFSFLLPLALSSLKLGGSYLAWLLFLGLGTVLYFLTGRNAPYFQAVAGGEGDEKAQEIARREGQELFPAGSLKASLGHSARTWKTWVLVAIYFTTFGGFIAMTAWLPVYWTSYLKVSAVAAGFLTALYSILASLIRVYGGKVSDRLGGENTAIGSMAVMLAGALLMSFSAALPLSVVGEILMAVGMGVGNAAVFKLVPQEVPDAVGGAAGWVGGLGAFGGFAIPPLLGAMAKGLGSVGYARGFIIFAVLALASLLLSWLLKKTHTPRAQRA</sequence>
<comment type="similarity">
    <text evidence="2">Belongs to the major facilitator superfamily. Nitrate/nitrite porter (TC 2.A.1.8) family.</text>
</comment>
<gene>
    <name evidence="9" type="ORF">C2E25_02475</name>
</gene>
<comment type="subcellular location">
    <subcellularLocation>
        <location evidence="1">Membrane</location>
        <topology evidence="1">Multi-pass membrane protein</topology>
    </subcellularLocation>
</comment>
<dbReference type="SUPFAM" id="SSF103473">
    <property type="entry name" value="MFS general substrate transporter"/>
    <property type="match status" value="1"/>
</dbReference>
<feature type="transmembrane region" description="Helical" evidence="7">
    <location>
        <begin position="244"/>
        <end position="268"/>
    </location>
</feature>
<organism evidence="9 10">
    <name type="scientific">Geothermobacter hydrogeniphilus</name>
    <dbReference type="NCBI Taxonomy" id="1969733"/>
    <lineage>
        <taxon>Bacteria</taxon>
        <taxon>Pseudomonadati</taxon>
        <taxon>Thermodesulfobacteriota</taxon>
        <taxon>Desulfuromonadia</taxon>
        <taxon>Desulfuromonadales</taxon>
        <taxon>Geothermobacteraceae</taxon>
        <taxon>Geothermobacter</taxon>
    </lineage>
</organism>
<dbReference type="GO" id="GO:0015112">
    <property type="term" value="F:nitrate transmembrane transporter activity"/>
    <property type="evidence" value="ECO:0007669"/>
    <property type="project" value="InterPro"/>
</dbReference>
<dbReference type="GO" id="GO:0042128">
    <property type="term" value="P:nitrate assimilation"/>
    <property type="evidence" value="ECO:0007669"/>
    <property type="project" value="UniProtKB-KW"/>
</dbReference>
<dbReference type="PANTHER" id="PTHR23515">
    <property type="entry name" value="HIGH-AFFINITY NITRATE TRANSPORTER 2.3"/>
    <property type="match status" value="1"/>
</dbReference>
<dbReference type="GO" id="GO:0016020">
    <property type="term" value="C:membrane"/>
    <property type="evidence" value="ECO:0007669"/>
    <property type="project" value="UniProtKB-SubCell"/>
</dbReference>
<dbReference type="AlphaFoldDB" id="A0A2K2HDR4"/>
<feature type="transmembrane region" description="Helical" evidence="7">
    <location>
        <begin position="309"/>
        <end position="332"/>
    </location>
</feature>
<name>A0A2K2HDR4_9BACT</name>
<evidence type="ECO:0000313" key="9">
    <source>
        <dbReference type="EMBL" id="PNU21437.1"/>
    </source>
</evidence>
<dbReference type="PROSITE" id="PS50850">
    <property type="entry name" value="MFS"/>
    <property type="match status" value="1"/>
</dbReference>
<dbReference type="InterPro" id="IPR044772">
    <property type="entry name" value="NO3_transporter"/>
</dbReference>
<feature type="transmembrane region" description="Helical" evidence="7">
    <location>
        <begin position="174"/>
        <end position="193"/>
    </location>
</feature>
<dbReference type="InterPro" id="IPR011701">
    <property type="entry name" value="MFS"/>
</dbReference>
<evidence type="ECO:0000256" key="2">
    <source>
        <dbReference type="ARBA" id="ARBA00008432"/>
    </source>
</evidence>
<evidence type="ECO:0000256" key="6">
    <source>
        <dbReference type="ARBA" id="ARBA00023136"/>
    </source>
</evidence>
<protein>
    <submittedName>
        <fullName evidence="9">MFS transporter</fullName>
    </submittedName>
</protein>
<feature type="transmembrane region" description="Helical" evidence="7">
    <location>
        <begin position="12"/>
        <end position="33"/>
    </location>
</feature>
<feature type="transmembrane region" description="Helical" evidence="7">
    <location>
        <begin position="45"/>
        <end position="65"/>
    </location>
</feature>
<proteinExistence type="inferred from homology"/>
<feature type="transmembrane region" description="Helical" evidence="7">
    <location>
        <begin position="77"/>
        <end position="97"/>
    </location>
</feature>
<dbReference type="InterPro" id="IPR020846">
    <property type="entry name" value="MFS_dom"/>
</dbReference>
<evidence type="ECO:0000313" key="10">
    <source>
        <dbReference type="Proteomes" id="UP000236340"/>
    </source>
</evidence>
<accession>A0A2K2HDR4</accession>
<evidence type="ECO:0000256" key="7">
    <source>
        <dbReference type="SAM" id="Phobius"/>
    </source>
</evidence>
<feature type="transmembrane region" description="Helical" evidence="7">
    <location>
        <begin position="109"/>
        <end position="134"/>
    </location>
</feature>
<feature type="transmembrane region" description="Helical" evidence="7">
    <location>
        <begin position="397"/>
        <end position="418"/>
    </location>
</feature>
<dbReference type="Pfam" id="PF07690">
    <property type="entry name" value="MFS_1"/>
    <property type="match status" value="1"/>
</dbReference>
<dbReference type="InterPro" id="IPR036259">
    <property type="entry name" value="MFS_trans_sf"/>
</dbReference>
<keyword evidence="6 7" id="KW-0472">Membrane</keyword>
<evidence type="ECO:0000256" key="3">
    <source>
        <dbReference type="ARBA" id="ARBA00022692"/>
    </source>
</evidence>
<dbReference type="Proteomes" id="UP000236340">
    <property type="component" value="Unassembled WGS sequence"/>
</dbReference>
<feature type="domain" description="Major facilitator superfamily (MFS) profile" evidence="8">
    <location>
        <begin position="11"/>
        <end position="423"/>
    </location>
</feature>
<dbReference type="Gene3D" id="1.20.1250.20">
    <property type="entry name" value="MFS general substrate transporter like domains"/>
    <property type="match status" value="2"/>
</dbReference>
<comment type="caution">
    <text evidence="9">The sequence shown here is derived from an EMBL/GenBank/DDBJ whole genome shotgun (WGS) entry which is preliminary data.</text>
</comment>
<evidence type="ECO:0000256" key="5">
    <source>
        <dbReference type="ARBA" id="ARBA00023063"/>
    </source>
</evidence>